<accession>A0A2T0XJZ2</accession>
<evidence type="ECO:0000313" key="1">
    <source>
        <dbReference type="EMBL" id="PRY99200.1"/>
    </source>
</evidence>
<name>A0A2T0XJZ2_9BURK</name>
<sequence>MIESAKTIIYQQDIATTGSLLVEQIKQDPHSWQDKAIELWLYEGAFARQALTEQFNALGVQVLIRSAYKPLLHWFIEEVHATGLDQNLASIEISYPVDPVTDRLRFLSEAYPLDLLCPEVPLSWVALAPSAEHQYQVRFTYEDGATRSFTVFAPNESFKDHLNIDTLAPTGYLKVMNKTTGHVLQSLALHTEIQLAYHSIMQAIKDHAWGTHEPYFERLHIRVDLPGSEVFSAKQDFLASTYEALHEDLYFSILEFFQHYSGRPTGDRGLQPGQIVPDIRVTGAGDGSAIGINEVSIQITCFETKGSIEPLIALPAKLADVSASGALGAVDQALTHRQVDDALNHISGDAFAFESWQGRTLHGKHRPGSLPGIVVTGGQHANESTGVVGALRGAQWLESVAEANFAVVPLENPDGYQLFHEYCAIHPRHINHAARYTALGDDQEYRERAPWFERQGRMHALCVTDAQLHLSLHGYPAHEWTRPFSGYLPRGFELWSVPKGFFLIVRYRDGWQEKAAILLDKLVEGLAAVPGLSAYNAEQLKRYETYSGPVPFEVKRGIPCLFTRNDKQTPGVVIVTEIPDETIYGEAFTFAHEVHTETVKLASTIWWQLMSDPTQ</sequence>
<evidence type="ECO:0000313" key="2">
    <source>
        <dbReference type="Proteomes" id="UP000238308"/>
    </source>
</evidence>
<dbReference type="EMBL" id="PVTV01000011">
    <property type="protein sequence ID" value="PRY99200.1"/>
    <property type="molecule type" value="Genomic_DNA"/>
</dbReference>
<dbReference type="OrthoDB" id="7956186at2"/>
<dbReference type="AlphaFoldDB" id="A0A2T0XJZ2"/>
<comment type="caution">
    <text evidence="1">The sequence shown here is derived from an EMBL/GenBank/DDBJ whole genome shotgun (WGS) entry which is preliminary data.</text>
</comment>
<organism evidence="1 2">
    <name type="scientific">Jezberella montanilacus</name>
    <dbReference type="NCBI Taxonomy" id="323426"/>
    <lineage>
        <taxon>Bacteria</taxon>
        <taxon>Pseudomonadati</taxon>
        <taxon>Pseudomonadota</taxon>
        <taxon>Betaproteobacteria</taxon>
        <taxon>Burkholderiales</taxon>
        <taxon>Alcaligenaceae</taxon>
        <taxon>Jezberella</taxon>
    </lineage>
</organism>
<dbReference type="Gene3D" id="3.40.630.10">
    <property type="entry name" value="Zn peptidases"/>
    <property type="match status" value="1"/>
</dbReference>
<keyword evidence="2" id="KW-1185">Reference proteome</keyword>
<dbReference type="SUPFAM" id="SSF53187">
    <property type="entry name" value="Zn-dependent exopeptidases"/>
    <property type="match status" value="1"/>
</dbReference>
<evidence type="ECO:0008006" key="3">
    <source>
        <dbReference type="Google" id="ProtNLM"/>
    </source>
</evidence>
<gene>
    <name evidence="1" type="ORF">BCM14_0643</name>
</gene>
<dbReference type="RefSeq" id="WP_106226527.1">
    <property type="nucleotide sequence ID" value="NZ_PVTV01000011.1"/>
</dbReference>
<reference evidence="1 2" key="1">
    <citation type="submission" date="2018-03" db="EMBL/GenBank/DDBJ databases">
        <title>Genomic Encyclopedia of Type Strains, Phase III (KMG-III): the genomes of soil and plant-associated and newly described type strains.</title>
        <authorList>
            <person name="Whitman W."/>
        </authorList>
    </citation>
    <scope>NUCLEOTIDE SEQUENCE [LARGE SCALE GENOMIC DNA]</scope>
    <source>
        <strain evidence="1 2">MWH-P2sevCIIIb</strain>
    </source>
</reference>
<dbReference type="Proteomes" id="UP000238308">
    <property type="component" value="Unassembled WGS sequence"/>
</dbReference>
<proteinExistence type="predicted"/>
<protein>
    <recommendedName>
        <fullName evidence="3">Peptidase M14 carboxypeptidase A domain-containing protein</fullName>
    </recommendedName>
</protein>